<dbReference type="InterPro" id="IPR039426">
    <property type="entry name" value="TonB-dep_rcpt-like"/>
</dbReference>
<evidence type="ECO:0000256" key="8">
    <source>
        <dbReference type="ARBA" id="ARBA00023004"/>
    </source>
</evidence>
<evidence type="ECO:0000313" key="19">
    <source>
        <dbReference type="Proteomes" id="UP000004095"/>
    </source>
</evidence>
<evidence type="ECO:0000259" key="16">
    <source>
        <dbReference type="Pfam" id="PF00593"/>
    </source>
</evidence>
<evidence type="ECO:0000256" key="14">
    <source>
        <dbReference type="PROSITE-ProRule" id="PRU01360"/>
    </source>
</evidence>
<keyword evidence="13 14" id="KW-0998">Cell outer membrane</keyword>
<dbReference type="SUPFAM" id="SSF49464">
    <property type="entry name" value="Carboxypeptidase regulatory domain-like"/>
    <property type="match status" value="1"/>
</dbReference>
<dbReference type="AlphaFoldDB" id="A1ZVY3"/>
<comment type="subcellular location">
    <subcellularLocation>
        <location evidence="1 14">Cell outer membrane</location>
        <topology evidence="1 14">Multi-pass membrane protein</topology>
    </subcellularLocation>
</comment>
<evidence type="ECO:0000256" key="4">
    <source>
        <dbReference type="ARBA" id="ARBA00022452"/>
    </source>
</evidence>
<comment type="similarity">
    <text evidence="2 14 15">Belongs to the TonB-dependent receptor family.</text>
</comment>
<dbReference type="SUPFAM" id="SSF56935">
    <property type="entry name" value="Porins"/>
    <property type="match status" value="1"/>
</dbReference>
<evidence type="ECO:0000256" key="7">
    <source>
        <dbReference type="ARBA" id="ARBA00022729"/>
    </source>
</evidence>
<evidence type="ECO:0000256" key="3">
    <source>
        <dbReference type="ARBA" id="ARBA00022448"/>
    </source>
</evidence>
<name>A1ZVY3_MICM2</name>
<accession>A1ZVY3</accession>
<dbReference type="InterPro" id="IPR037066">
    <property type="entry name" value="Plug_dom_sf"/>
</dbReference>
<dbReference type="Pfam" id="PF00593">
    <property type="entry name" value="TonB_dep_Rec_b-barrel"/>
    <property type="match status" value="1"/>
</dbReference>
<organism evidence="18 19">
    <name type="scientific">Microscilla marina ATCC 23134</name>
    <dbReference type="NCBI Taxonomy" id="313606"/>
    <lineage>
        <taxon>Bacteria</taxon>
        <taxon>Pseudomonadati</taxon>
        <taxon>Bacteroidota</taxon>
        <taxon>Cytophagia</taxon>
        <taxon>Cytophagales</taxon>
        <taxon>Microscillaceae</taxon>
        <taxon>Microscilla</taxon>
    </lineage>
</organism>
<evidence type="ECO:0000256" key="10">
    <source>
        <dbReference type="ARBA" id="ARBA00023077"/>
    </source>
</evidence>
<evidence type="ECO:0000256" key="13">
    <source>
        <dbReference type="ARBA" id="ARBA00023237"/>
    </source>
</evidence>
<keyword evidence="5" id="KW-0410">Iron transport</keyword>
<dbReference type="Proteomes" id="UP000004095">
    <property type="component" value="Unassembled WGS sequence"/>
</dbReference>
<keyword evidence="6 14" id="KW-0812">Transmembrane</keyword>
<dbReference type="Pfam" id="PF07715">
    <property type="entry name" value="Plug"/>
    <property type="match status" value="1"/>
</dbReference>
<dbReference type="GO" id="GO:0038023">
    <property type="term" value="F:signaling receptor activity"/>
    <property type="evidence" value="ECO:0007669"/>
    <property type="project" value="InterPro"/>
</dbReference>
<keyword evidence="9" id="KW-0406">Ion transport</keyword>
<dbReference type="InterPro" id="IPR008969">
    <property type="entry name" value="CarboxyPept-like_regulatory"/>
</dbReference>
<dbReference type="EMBL" id="AAWS01000048">
    <property type="protein sequence ID" value="EAY25465.1"/>
    <property type="molecule type" value="Genomic_DNA"/>
</dbReference>
<dbReference type="GO" id="GO:0015344">
    <property type="term" value="F:siderophore uptake transmembrane transporter activity"/>
    <property type="evidence" value="ECO:0007669"/>
    <property type="project" value="TreeGrafter"/>
</dbReference>
<keyword evidence="11 14" id="KW-0472">Membrane</keyword>
<keyword evidence="3 14" id="KW-0813">Transport</keyword>
<dbReference type="InterPro" id="IPR036942">
    <property type="entry name" value="Beta-barrel_TonB_sf"/>
</dbReference>
<dbReference type="PANTHER" id="PTHR32552">
    <property type="entry name" value="FERRICHROME IRON RECEPTOR-RELATED"/>
    <property type="match status" value="1"/>
</dbReference>
<evidence type="ECO:0000256" key="1">
    <source>
        <dbReference type="ARBA" id="ARBA00004571"/>
    </source>
</evidence>
<dbReference type="GO" id="GO:0015891">
    <property type="term" value="P:siderophore transport"/>
    <property type="evidence" value="ECO:0007669"/>
    <property type="project" value="InterPro"/>
</dbReference>
<evidence type="ECO:0000256" key="5">
    <source>
        <dbReference type="ARBA" id="ARBA00022496"/>
    </source>
</evidence>
<feature type="domain" description="TonB-dependent receptor plug" evidence="17">
    <location>
        <begin position="100"/>
        <end position="195"/>
    </location>
</feature>
<evidence type="ECO:0000313" key="18">
    <source>
        <dbReference type="EMBL" id="EAY25465.1"/>
    </source>
</evidence>
<dbReference type="InterPro" id="IPR000531">
    <property type="entry name" value="Beta-barrel_TonB"/>
</dbReference>
<comment type="caution">
    <text evidence="18">The sequence shown here is derived from an EMBL/GenBank/DDBJ whole genome shotgun (WGS) entry which is preliminary data.</text>
</comment>
<gene>
    <name evidence="18" type="ORF">M23134_00819</name>
</gene>
<reference evidence="18 19" key="1">
    <citation type="submission" date="2007-01" db="EMBL/GenBank/DDBJ databases">
        <authorList>
            <person name="Haygood M."/>
            <person name="Podell S."/>
            <person name="Anderson C."/>
            <person name="Hopkinson B."/>
            <person name="Roe K."/>
            <person name="Barbeau K."/>
            <person name="Gaasterland T."/>
            <person name="Ferriera S."/>
            <person name="Johnson J."/>
            <person name="Kravitz S."/>
            <person name="Beeson K."/>
            <person name="Sutton G."/>
            <person name="Rogers Y.-H."/>
            <person name="Friedman R."/>
            <person name="Frazier M."/>
            <person name="Venter J.C."/>
        </authorList>
    </citation>
    <scope>NUCLEOTIDE SEQUENCE [LARGE SCALE GENOMIC DNA]</scope>
    <source>
        <strain evidence="18 19">ATCC 23134</strain>
    </source>
</reference>
<dbReference type="PROSITE" id="PS52016">
    <property type="entry name" value="TONB_DEPENDENT_REC_3"/>
    <property type="match status" value="1"/>
</dbReference>
<dbReference type="Gene3D" id="2.170.130.10">
    <property type="entry name" value="TonB-dependent receptor, plug domain"/>
    <property type="match status" value="1"/>
</dbReference>
<evidence type="ECO:0000256" key="12">
    <source>
        <dbReference type="ARBA" id="ARBA00023170"/>
    </source>
</evidence>
<evidence type="ECO:0000256" key="9">
    <source>
        <dbReference type="ARBA" id="ARBA00023065"/>
    </source>
</evidence>
<keyword evidence="12 18" id="KW-0675">Receptor</keyword>
<dbReference type="Gene3D" id="2.40.170.20">
    <property type="entry name" value="TonB-dependent receptor, beta-barrel domain"/>
    <property type="match status" value="1"/>
</dbReference>
<dbReference type="InterPro" id="IPR010105">
    <property type="entry name" value="TonB_sidphr_rcpt"/>
</dbReference>
<dbReference type="InterPro" id="IPR012910">
    <property type="entry name" value="Plug_dom"/>
</dbReference>
<dbReference type="NCBIfam" id="TIGR01783">
    <property type="entry name" value="TonB-siderophor"/>
    <property type="match status" value="1"/>
</dbReference>
<proteinExistence type="inferred from homology"/>
<dbReference type="GO" id="GO:0009279">
    <property type="term" value="C:cell outer membrane"/>
    <property type="evidence" value="ECO:0007669"/>
    <property type="project" value="UniProtKB-SubCell"/>
</dbReference>
<dbReference type="eggNOG" id="COG4773">
    <property type="taxonomic scope" value="Bacteria"/>
</dbReference>
<feature type="domain" description="TonB-dependent receptor-like beta-barrel" evidence="16">
    <location>
        <begin position="326"/>
        <end position="767"/>
    </location>
</feature>
<sequence length="798" mass="88601">MVGATVVYNTNAQNVVTVTGNSGNFFIEDLKDTKGILKISFVGYQTLEVNLSDGQRNTEVLLLTLIQSTTELKGVEIVGRVKKSYHSDYSFSATKLPIQNKELPQAISSITKELISDQQAFHVGDAVKVASGVVPSSFYNQYAIRGISQNEEGQIVNGLRTRQFYFLQPLTANIERVEVLKGPASITLSSVDPGGSINMVTKKPLPIDRKEVSMAAGSFSTIRGTLDFTGPLNESKTLLYRLNGAIQEAKSYRDLINNKSILISPSISYIPNERTAVNAEIIYNNMQGNLDRGQPIFGAVAGVTNLNSTPISLNLGAPGDFFQSKELLIMGSLSHQFTKNIKINVQYMKQTWTEDLQEHRTINAFAPDINGNTIASLVGMRFVQRKQFWNIDNVNAYFNFDFDLGPTRHVLVAGYDLHSWQKLPGGGQNSARGFLLNDGSVTRSFDPANAADYQTMAYGDVTIPRPNVPHFDLSNPSATIRNVSDYNLNSRFAIPNALTTTHAAYVQDFVKLGKLSLLLSLRAEWFEDITNHNTNKAASFTNTVLLPRVGVTYEIFKNINAYAVYLEGYQPQSNTVTLMPSTGSFFWADQSAAQFEPLISDLKEFGIKASFFDNSIVVNSAIYEINQKNILISANDPNNPDLLVQRGADRSRGFEIDITGFITPDWQVNVSYSYIDASIVEDDDENLMGKRKENTPFNSGNLWTRYNFPQSSALKGIGIGFGMQHQGSKIPWFTRDFEVPAFTIFDAALYYAPAKGNLQLALNLRNLANETYWLGAQTYTRLFPGAPRNYMLTATYIF</sequence>
<evidence type="ECO:0000256" key="15">
    <source>
        <dbReference type="RuleBase" id="RU003357"/>
    </source>
</evidence>
<keyword evidence="8" id="KW-0408">Iron</keyword>
<protein>
    <submittedName>
        <fullName evidence="18">Ferrichrome-iron receptor</fullName>
    </submittedName>
</protein>
<evidence type="ECO:0000256" key="2">
    <source>
        <dbReference type="ARBA" id="ARBA00009810"/>
    </source>
</evidence>
<dbReference type="CDD" id="cd01347">
    <property type="entry name" value="ligand_gated_channel"/>
    <property type="match status" value="1"/>
</dbReference>
<evidence type="ECO:0000256" key="6">
    <source>
        <dbReference type="ARBA" id="ARBA00022692"/>
    </source>
</evidence>
<keyword evidence="10 15" id="KW-0798">TonB box</keyword>
<evidence type="ECO:0000256" key="11">
    <source>
        <dbReference type="ARBA" id="ARBA00023136"/>
    </source>
</evidence>
<dbReference type="PANTHER" id="PTHR32552:SF68">
    <property type="entry name" value="FERRICHROME OUTER MEMBRANE TRANSPORTER_PHAGE RECEPTOR"/>
    <property type="match status" value="1"/>
</dbReference>
<evidence type="ECO:0000259" key="17">
    <source>
        <dbReference type="Pfam" id="PF07715"/>
    </source>
</evidence>
<keyword evidence="4 14" id="KW-1134">Transmembrane beta strand</keyword>
<keyword evidence="7" id="KW-0732">Signal</keyword>
<keyword evidence="19" id="KW-1185">Reference proteome</keyword>